<name>A0ABW9YLG0_9GAMM</name>
<proteinExistence type="predicted"/>
<protein>
    <submittedName>
        <fullName evidence="1">Phage tail protein</fullName>
    </submittedName>
</protein>
<reference evidence="1 2" key="1">
    <citation type="journal article" date="2017" name="Int. J. Syst. Evol. Microbiol.">
        <title>Photobacterium alginatilyticum sp. nov., a marine bacterium isolated from bottom seawater.</title>
        <authorList>
            <person name="Wang X."/>
            <person name="Wang Y."/>
            <person name="Yang X."/>
            <person name="Sun H."/>
            <person name="Li B."/>
            <person name="Zhang X.H."/>
        </authorList>
    </citation>
    <scope>NUCLEOTIDE SEQUENCE [LARGE SCALE GENOMIC DNA]</scope>
    <source>
        <strain evidence="1 2">P03D4</strain>
    </source>
</reference>
<dbReference type="Pfam" id="PF05954">
    <property type="entry name" value="Phage_GPD"/>
    <property type="match status" value="1"/>
</dbReference>
<keyword evidence="2" id="KW-1185">Reference proteome</keyword>
<dbReference type="RefSeq" id="WP_160654856.1">
    <property type="nucleotide sequence ID" value="NZ_RSEJ01000022.1"/>
</dbReference>
<organism evidence="1 2">
    <name type="scientific">Photobacterium alginatilyticum</name>
    <dbReference type="NCBI Taxonomy" id="1775171"/>
    <lineage>
        <taxon>Bacteria</taxon>
        <taxon>Pseudomonadati</taxon>
        <taxon>Pseudomonadota</taxon>
        <taxon>Gammaproteobacteria</taxon>
        <taxon>Vibrionales</taxon>
        <taxon>Vibrionaceae</taxon>
        <taxon>Photobacterium</taxon>
    </lineage>
</organism>
<comment type="caution">
    <text evidence="1">The sequence shown here is derived from an EMBL/GenBank/DDBJ whole genome shotgun (WGS) entry which is preliminary data.</text>
</comment>
<gene>
    <name evidence="1" type="ORF">EIZ48_19165</name>
</gene>
<evidence type="ECO:0000313" key="2">
    <source>
        <dbReference type="Proteomes" id="UP000738517"/>
    </source>
</evidence>
<sequence length="336" mass="36377">MGLDYRPDFSLSADGKDITAVMQRNLISLTLTDNAGSESDRLAISVSLPDTVPTPKKGALLRLGLGFNGELTDKGLYVVDEVTSSGPPRVVQIVANAAPMDNRKQPGSLQTQKTRSWDNVTLGDIVKTVASEHGLVPRISSELDSTQLSHVDQVSESDMNLLTRLAKCYGAVSKPANGYWLFLKEGEGKSASGKPLTNITIEPHQVTTWQCRFSSRNDVRRVVATYHDVESGDIKEVSTGTGEPEFKIVFKYPNYEEAKAAVVARAKSVKSGSDTLDITMPARSSLITLVAEGHLNLEGFGDVEDGKWRLKTVEWSLSESGLQLRLSGDHGVVTTG</sequence>
<dbReference type="Proteomes" id="UP000738517">
    <property type="component" value="Unassembled WGS sequence"/>
</dbReference>
<accession>A0ABW9YLG0</accession>
<evidence type="ECO:0000313" key="1">
    <source>
        <dbReference type="EMBL" id="NBI54639.1"/>
    </source>
</evidence>
<dbReference type="EMBL" id="RSEJ01000022">
    <property type="protein sequence ID" value="NBI54639.1"/>
    <property type="molecule type" value="Genomic_DNA"/>
</dbReference>
<dbReference type="SUPFAM" id="SSF69279">
    <property type="entry name" value="Phage tail proteins"/>
    <property type="match status" value="1"/>
</dbReference>